<dbReference type="EMBL" id="MDYQ01000121">
    <property type="protein sequence ID" value="PRP81616.1"/>
    <property type="molecule type" value="Genomic_DNA"/>
</dbReference>
<dbReference type="InParanoid" id="A0A2P6NCC4"/>
<gene>
    <name evidence="1" type="ORF">PROFUN_01123</name>
</gene>
<reference evidence="1 2" key="1">
    <citation type="journal article" date="2018" name="Genome Biol. Evol.">
        <title>Multiple Roots of Fruiting Body Formation in Amoebozoa.</title>
        <authorList>
            <person name="Hillmann F."/>
            <person name="Forbes G."/>
            <person name="Novohradska S."/>
            <person name="Ferling I."/>
            <person name="Riege K."/>
            <person name="Groth M."/>
            <person name="Westermann M."/>
            <person name="Marz M."/>
            <person name="Spaller T."/>
            <person name="Winckler T."/>
            <person name="Schaap P."/>
            <person name="Glockner G."/>
        </authorList>
    </citation>
    <scope>NUCLEOTIDE SEQUENCE [LARGE SCALE GENOMIC DNA]</scope>
    <source>
        <strain evidence="1 2">Jena</strain>
    </source>
</reference>
<organism evidence="1 2">
    <name type="scientific">Planoprotostelium fungivorum</name>
    <dbReference type="NCBI Taxonomy" id="1890364"/>
    <lineage>
        <taxon>Eukaryota</taxon>
        <taxon>Amoebozoa</taxon>
        <taxon>Evosea</taxon>
        <taxon>Variosea</taxon>
        <taxon>Cavosteliida</taxon>
        <taxon>Cavosteliaceae</taxon>
        <taxon>Planoprotostelium</taxon>
    </lineage>
</organism>
<dbReference type="AlphaFoldDB" id="A0A2P6NCC4"/>
<accession>A0A2P6NCC4</accession>
<sequence>MSNFRVLKRVSSLVKIVTKGELVASPEFYNGGGTKPPRLKQQVPPECNREALCQSDHANTLR</sequence>
<comment type="caution">
    <text evidence="1">The sequence shown here is derived from an EMBL/GenBank/DDBJ whole genome shotgun (WGS) entry which is preliminary data.</text>
</comment>
<keyword evidence="2" id="KW-1185">Reference proteome</keyword>
<dbReference type="Proteomes" id="UP000241769">
    <property type="component" value="Unassembled WGS sequence"/>
</dbReference>
<name>A0A2P6NCC4_9EUKA</name>
<proteinExistence type="predicted"/>
<protein>
    <submittedName>
        <fullName evidence="1">Uncharacterized protein</fullName>
    </submittedName>
</protein>
<evidence type="ECO:0000313" key="2">
    <source>
        <dbReference type="Proteomes" id="UP000241769"/>
    </source>
</evidence>
<evidence type="ECO:0000313" key="1">
    <source>
        <dbReference type="EMBL" id="PRP81616.1"/>
    </source>
</evidence>